<keyword evidence="4" id="KW-1185">Reference proteome</keyword>
<evidence type="ECO:0000313" key="3">
    <source>
        <dbReference type="EMBL" id="CAB3688592.1"/>
    </source>
</evidence>
<proteinExistence type="predicted"/>
<evidence type="ECO:0000259" key="2">
    <source>
        <dbReference type="Pfam" id="PF09718"/>
    </source>
</evidence>
<dbReference type="GeneID" id="97041623"/>
<dbReference type="EMBL" id="CADIKC010000003">
    <property type="protein sequence ID" value="CAB3688592.1"/>
    <property type="molecule type" value="Genomic_DNA"/>
</dbReference>
<dbReference type="Pfam" id="PF06791">
    <property type="entry name" value="TMP_2"/>
    <property type="match status" value="1"/>
</dbReference>
<accession>A0A6J5B242</accession>
<evidence type="ECO:0008006" key="5">
    <source>
        <dbReference type="Google" id="ProtNLM"/>
    </source>
</evidence>
<dbReference type="RefSeq" id="WP_175051117.1">
    <property type="nucleotide sequence ID" value="NZ_CADIKC010000003.1"/>
</dbReference>
<feature type="domain" description="Bacteriophage tail tape measure C-terminal" evidence="2">
    <location>
        <begin position="729"/>
        <end position="802"/>
    </location>
</feature>
<reference evidence="3 4" key="1">
    <citation type="submission" date="2020-04" db="EMBL/GenBank/DDBJ databases">
        <authorList>
            <person name="De Canck E."/>
        </authorList>
    </citation>
    <scope>NUCLEOTIDE SEQUENCE [LARGE SCALE GENOMIC DNA]</scope>
    <source>
        <strain evidence="3 4">LMG 24238</strain>
    </source>
</reference>
<feature type="domain" description="Bacteriophage tail tape measure N-terminal" evidence="1">
    <location>
        <begin position="118"/>
        <end position="304"/>
    </location>
</feature>
<evidence type="ECO:0000259" key="1">
    <source>
        <dbReference type="Pfam" id="PF06791"/>
    </source>
</evidence>
<dbReference type="AlphaFoldDB" id="A0A6J5B242"/>
<dbReference type="Pfam" id="PF09718">
    <property type="entry name" value="Tape_meas_lam_C"/>
    <property type="match status" value="1"/>
</dbReference>
<dbReference type="NCBIfam" id="TIGR01541">
    <property type="entry name" value="tape_meas_lam_C"/>
    <property type="match status" value="1"/>
</dbReference>
<protein>
    <recommendedName>
        <fullName evidence="5">Lambda family phage tail tape measure protein</fullName>
    </recommendedName>
</protein>
<dbReference type="InterPro" id="IPR006431">
    <property type="entry name" value="Phage_tape_meas_C"/>
</dbReference>
<dbReference type="Proteomes" id="UP000494255">
    <property type="component" value="Unassembled WGS sequence"/>
</dbReference>
<evidence type="ECO:0000313" key="4">
    <source>
        <dbReference type="Proteomes" id="UP000494255"/>
    </source>
</evidence>
<dbReference type="InterPro" id="IPR009628">
    <property type="entry name" value="Phage_tape_measure_N"/>
</dbReference>
<sequence length="962" mass="101197">MANETVTRVTADASGYTAELERATRSANAFLQTQDDAARRTAVAQQAIAEAAANGSNASTRSINQFVSSLTRQADTAGKTTAELLRMKAAQLGVSDAAAASIAKIEAAAAASAHGSEAAHSFSLNSTAARRELAVLAHEASQGSYQKLGGSLLVLAERTDALSLVMSPLGIGLGVTAAAAALFFKTVYDGSQQYDAFQKAIASTHGALGLTASDFIDLSNTMVDTHTSLSAARDVLAQVANTGRFTGDDLALAGRAAIAMGEDTGVSADKAVESLTRMHDNVLQWLETYQEQHHTFSAAQVEEIEGFVRAGDAAGAQKAAMLDLISAHESVAASAEKNIGAVMRWWNDWGVIIGRVKASIMDIGVPDSMTKQIGDQLARVQAAQHNVDQLKGASSFSVDQAKQQLAVETATLNTLRDQQAVQFKTTRDAEARAKGGDAAVAVNKYLNSTQYATPDDQRTLAVKKENADYAAAINDLDKTSTQYEAASKRHAANLQQIEKEFESRNGSKAAASAAAAAAQNAINAQLTALDAQDKAVETGLKTSLDHIKSLLDQGLITQDDALRQSHEARQKALNDELAIQQQEETIAQGKKQKSAMEKYAGEIAATRKKIADNDQQYTDDSAKLAAKRASDIKVYTDALQQQLATQQAAADTTLAGLSMGTNDRADYDRQIALRQDYDRKVADLAKQQTEHRIGPDQYAAELAATQSYYDQSVAIAQKSSADIRAANADWTTGAKRAIADYADQAGNVAASTASTFQDAFKGMEDAFATFVTTGKISFSSLATSVISDIARMQARAAISGLFSYAESALGSYFGDSSTAAASSASYAFHLADGGAISGPGTSTSDSIPVMASNGEYMMKAEAVRRIGVSNLDAMNNDRAVNGWQRFAQGGYIGNAASTSTVARGGDLTIAPQITVEGGSDGSANQKNAGDLDRKITAAIRAVVVNERKQGGALWKMKNGIAG</sequence>
<name>A0A6J5B242_9BURK</name>
<organism evidence="3 4">
    <name type="scientific">Paraburkholderia sediminicola</name>
    <dbReference type="NCBI Taxonomy" id="458836"/>
    <lineage>
        <taxon>Bacteria</taxon>
        <taxon>Pseudomonadati</taxon>
        <taxon>Pseudomonadota</taxon>
        <taxon>Betaproteobacteria</taxon>
        <taxon>Burkholderiales</taxon>
        <taxon>Burkholderiaceae</taxon>
        <taxon>Paraburkholderia</taxon>
    </lineage>
</organism>
<gene>
    <name evidence="3" type="ORF">LMG24238_02994</name>
</gene>